<dbReference type="InterPro" id="IPR005135">
    <property type="entry name" value="Endo/exonuclease/phosphatase"/>
</dbReference>
<accession>A0A8B6FTB2</accession>
<evidence type="ECO:0000259" key="1">
    <source>
        <dbReference type="Pfam" id="PF14529"/>
    </source>
</evidence>
<comment type="caution">
    <text evidence="2">The sequence shown here is derived from an EMBL/GenBank/DDBJ whole genome shotgun (WGS) entry which is preliminary data.</text>
</comment>
<dbReference type="AlphaFoldDB" id="A0A8B6FTB2"/>
<organism evidence="2 3">
    <name type="scientific">Mytilus galloprovincialis</name>
    <name type="common">Mediterranean mussel</name>
    <dbReference type="NCBI Taxonomy" id="29158"/>
    <lineage>
        <taxon>Eukaryota</taxon>
        <taxon>Metazoa</taxon>
        <taxon>Spiralia</taxon>
        <taxon>Lophotrochozoa</taxon>
        <taxon>Mollusca</taxon>
        <taxon>Bivalvia</taxon>
        <taxon>Autobranchia</taxon>
        <taxon>Pteriomorphia</taxon>
        <taxon>Mytilida</taxon>
        <taxon>Mytiloidea</taxon>
        <taxon>Mytilidae</taxon>
        <taxon>Mytilinae</taxon>
        <taxon>Mytilus</taxon>
    </lineage>
</organism>
<protein>
    <recommendedName>
        <fullName evidence="1">Endonuclease/exonuclease/phosphatase domain-containing protein</fullName>
    </recommendedName>
</protein>
<feature type="domain" description="Endonuclease/exonuclease/phosphatase" evidence="1">
    <location>
        <begin position="5"/>
        <end position="117"/>
    </location>
</feature>
<proteinExistence type="predicted"/>
<sequence>MFQLLDETSRLNAMGYEILLMGDFNGRCVGVCEHTGKNKLCSLPSYNGSRLLQFIDASQMIVANTMNCCTGHFTRILNNQRSAIDYVFLTKSLSENVSSVVIDDSGRFDLHSDHVLIRLTLICKPIVQKKTQNEKCVWKINDKTDWTLFQKKLNENMSKFTKESDKINDVNQLWDLWKNAVEKSAMLAIGKAKPVKNYKDFWDKELDYLLKQRRNANRLNRTHNKYHAHDDEIGKRLKEIYFNRKSQVQEGYQTERTISQNPTV</sequence>
<dbReference type="GO" id="GO:0003824">
    <property type="term" value="F:catalytic activity"/>
    <property type="evidence" value="ECO:0007669"/>
    <property type="project" value="InterPro"/>
</dbReference>
<evidence type="ECO:0000313" key="3">
    <source>
        <dbReference type="Proteomes" id="UP000596742"/>
    </source>
</evidence>
<dbReference type="SUPFAM" id="SSF56219">
    <property type="entry name" value="DNase I-like"/>
    <property type="match status" value="1"/>
</dbReference>
<dbReference type="Proteomes" id="UP000596742">
    <property type="component" value="Unassembled WGS sequence"/>
</dbReference>
<gene>
    <name evidence="2" type="ORF">MGAL_10B081100</name>
</gene>
<dbReference type="EMBL" id="UYJE01007464">
    <property type="protein sequence ID" value="VDI55091.1"/>
    <property type="molecule type" value="Genomic_DNA"/>
</dbReference>
<evidence type="ECO:0000313" key="2">
    <source>
        <dbReference type="EMBL" id="VDI55091.1"/>
    </source>
</evidence>
<dbReference type="Gene3D" id="3.60.10.10">
    <property type="entry name" value="Endonuclease/exonuclease/phosphatase"/>
    <property type="match status" value="1"/>
</dbReference>
<dbReference type="InterPro" id="IPR036691">
    <property type="entry name" value="Endo/exonu/phosph_ase_sf"/>
</dbReference>
<keyword evidence="3" id="KW-1185">Reference proteome</keyword>
<dbReference type="Pfam" id="PF14529">
    <property type="entry name" value="Exo_endo_phos_2"/>
    <property type="match status" value="1"/>
</dbReference>
<reference evidence="2" key="1">
    <citation type="submission" date="2018-11" db="EMBL/GenBank/DDBJ databases">
        <authorList>
            <person name="Alioto T."/>
            <person name="Alioto T."/>
        </authorList>
    </citation>
    <scope>NUCLEOTIDE SEQUENCE</scope>
</reference>
<name>A0A8B6FTB2_MYTGA</name>
<dbReference type="OrthoDB" id="10158298at2759"/>